<dbReference type="eggNOG" id="KOG1626">
    <property type="taxonomic scope" value="Eukaryota"/>
</dbReference>
<dbReference type="InParanoid" id="H2AQL6"/>
<dbReference type="InterPro" id="IPR036649">
    <property type="entry name" value="Pyrophosphatase_sf"/>
</dbReference>
<dbReference type="Gene3D" id="3.90.80.10">
    <property type="entry name" value="Inorganic pyrophosphatase"/>
    <property type="match status" value="1"/>
</dbReference>
<dbReference type="EC" id="3.6.1.1" evidence="3"/>
<keyword evidence="5" id="KW-0378">Hydrolase</keyword>
<evidence type="ECO:0000256" key="1">
    <source>
        <dbReference type="ARBA" id="ARBA00001946"/>
    </source>
</evidence>
<dbReference type="Pfam" id="PF00719">
    <property type="entry name" value="Pyrophosphatase"/>
    <property type="match status" value="1"/>
</dbReference>
<evidence type="ECO:0000256" key="6">
    <source>
        <dbReference type="ARBA" id="ARBA00022842"/>
    </source>
</evidence>
<gene>
    <name evidence="8" type="primary">KAFR0B03690</name>
    <name evidence="8" type="ORF">KAFR_0B03690</name>
</gene>
<dbReference type="EMBL" id="HE650822">
    <property type="protein sequence ID" value="CCF56666.1"/>
    <property type="molecule type" value="Genomic_DNA"/>
</dbReference>
<accession>H2AQL6</accession>
<dbReference type="AlphaFoldDB" id="H2AQL6"/>
<dbReference type="OrthoDB" id="1608002at2759"/>
<keyword evidence="4" id="KW-0479">Metal-binding</keyword>
<dbReference type="GO" id="GO:0006796">
    <property type="term" value="P:phosphate-containing compound metabolic process"/>
    <property type="evidence" value="ECO:0007669"/>
    <property type="project" value="InterPro"/>
</dbReference>
<dbReference type="GO" id="GO:0009060">
    <property type="term" value="P:aerobic respiration"/>
    <property type="evidence" value="ECO:0007669"/>
    <property type="project" value="EnsemblFungi"/>
</dbReference>
<name>H2AQL6_KAZAF</name>
<dbReference type="FunCoup" id="H2AQL6">
    <property type="interactions" value="287"/>
</dbReference>
<comment type="similarity">
    <text evidence="2">Belongs to the PPase family.</text>
</comment>
<evidence type="ECO:0000256" key="5">
    <source>
        <dbReference type="ARBA" id="ARBA00022801"/>
    </source>
</evidence>
<dbReference type="GO" id="GO:0005739">
    <property type="term" value="C:mitochondrion"/>
    <property type="evidence" value="ECO:0007669"/>
    <property type="project" value="EnsemblFungi"/>
</dbReference>
<protein>
    <recommendedName>
        <fullName evidence="3">inorganic diphosphatase</fullName>
        <ecNumber evidence="3">3.6.1.1</ecNumber>
    </recommendedName>
    <alternativeName>
        <fullName evidence="7">Pyrophosphate phospho-hydrolase</fullName>
    </alternativeName>
</protein>
<dbReference type="GO" id="GO:0000287">
    <property type="term" value="F:magnesium ion binding"/>
    <property type="evidence" value="ECO:0007669"/>
    <property type="project" value="InterPro"/>
</dbReference>
<dbReference type="GO" id="GO:0004427">
    <property type="term" value="F:inorganic diphosphate phosphatase activity"/>
    <property type="evidence" value="ECO:0007669"/>
    <property type="project" value="UniProtKB-EC"/>
</dbReference>
<keyword evidence="6" id="KW-0460">Magnesium</keyword>
<proteinExistence type="inferred from homology"/>
<dbReference type="Proteomes" id="UP000005220">
    <property type="component" value="Chromosome 2"/>
</dbReference>
<dbReference type="CDD" id="cd00412">
    <property type="entry name" value="pyrophosphatase"/>
    <property type="match status" value="1"/>
</dbReference>
<dbReference type="GeneID" id="13883126"/>
<dbReference type="PANTHER" id="PTHR10286">
    <property type="entry name" value="INORGANIC PYROPHOSPHATASE"/>
    <property type="match status" value="1"/>
</dbReference>
<dbReference type="KEGG" id="kaf:KAFR_0B03690"/>
<dbReference type="SUPFAM" id="SSF50324">
    <property type="entry name" value="Inorganic pyrophosphatase"/>
    <property type="match status" value="1"/>
</dbReference>
<comment type="cofactor">
    <cofactor evidence="1">
        <name>Mg(2+)</name>
        <dbReference type="ChEBI" id="CHEBI:18420"/>
    </cofactor>
</comment>
<dbReference type="STRING" id="1071382.H2AQL6"/>
<evidence type="ECO:0000313" key="8">
    <source>
        <dbReference type="EMBL" id="CCF56666.1"/>
    </source>
</evidence>
<organism evidence="8 9">
    <name type="scientific">Kazachstania africana (strain ATCC 22294 / BCRC 22015 / CBS 2517 / CECT 1963 / NBRC 1671 / NRRL Y-8276)</name>
    <name type="common">Yeast</name>
    <name type="synonym">Kluyveromyces africanus</name>
    <dbReference type="NCBI Taxonomy" id="1071382"/>
    <lineage>
        <taxon>Eukaryota</taxon>
        <taxon>Fungi</taxon>
        <taxon>Dikarya</taxon>
        <taxon>Ascomycota</taxon>
        <taxon>Saccharomycotina</taxon>
        <taxon>Saccharomycetes</taxon>
        <taxon>Saccharomycetales</taxon>
        <taxon>Saccharomycetaceae</taxon>
        <taxon>Kazachstania</taxon>
    </lineage>
</organism>
<keyword evidence="9" id="KW-1185">Reference proteome</keyword>
<dbReference type="HOGENOM" id="CLU_040684_0_1_1"/>
<dbReference type="InterPro" id="IPR008162">
    <property type="entry name" value="Pyrophosphatase"/>
</dbReference>
<dbReference type="FunFam" id="3.90.80.10:FF:000007">
    <property type="entry name" value="Inorganic pyrophosphatase, mitochondrial"/>
    <property type="match status" value="1"/>
</dbReference>
<dbReference type="RefSeq" id="XP_003955801.1">
    <property type="nucleotide sequence ID" value="XM_003955752.1"/>
</dbReference>
<evidence type="ECO:0000313" key="9">
    <source>
        <dbReference type="Proteomes" id="UP000005220"/>
    </source>
</evidence>
<evidence type="ECO:0000256" key="3">
    <source>
        <dbReference type="ARBA" id="ARBA00012146"/>
    </source>
</evidence>
<dbReference type="PROSITE" id="PS00387">
    <property type="entry name" value="PPASE"/>
    <property type="match status" value="1"/>
</dbReference>
<sequence>MSGRLLGVARVFRSTQYRCFSTVRQGIKYTPTFKQYLQMPNNEVGSYFHDVPLEFSREGATINMVVEIPRWTNAKFEISKNLRLNPIVQDSKNGKLRYVNNIFPFNGYIHNYGAIPQTWEDPTELDTVLGLNGDNDPLDCCEIGSTVLGTGTIYKVKVLGSLALIDDTELDWKVIVIRCDDPLAKEISSLSGVEKCMPGLLEHTREWFRKYKIPQGKPANTFAYNGEYRNVEETLNVIEKCHASWRKLISDQIHEDSAGLPQIMRTGSSIILEDENFLPATIPKKVQRWFYV</sequence>
<evidence type="ECO:0000256" key="2">
    <source>
        <dbReference type="ARBA" id="ARBA00006220"/>
    </source>
</evidence>
<evidence type="ECO:0000256" key="7">
    <source>
        <dbReference type="ARBA" id="ARBA00032535"/>
    </source>
</evidence>
<reference evidence="8 9" key="1">
    <citation type="journal article" date="2011" name="Proc. Natl. Acad. Sci. U.S.A.">
        <title>Evolutionary erosion of yeast sex chromosomes by mating-type switching accidents.</title>
        <authorList>
            <person name="Gordon J.L."/>
            <person name="Armisen D."/>
            <person name="Proux-Wera E."/>
            <person name="Oheigeartaigh S.S."/>
            <person name="Byrne K.P."/>
            <person name="Wolfe K.H."/>
        </authorList>
    </citation>
    <scope>NUCLEOTIDE SEQUENCE [LARGE SCALE GENOMIC DNA]</scope>
    <source>
        <strain evidence="9">ATCC 22294 / BCRC 22015 / CBS 2517 / CECT 1963 / NBRC 1671 / NRRL Y-8276</strain>
    </source>
</reference>
<evidence type="ECO:0000256" key="4">
    <source>
        <dbReference type="ARBA" id="ARBA00022723"/>
    </source>
</evidence>